<reference evidence="2 3" key="1">
    <citation type="journal article" date="2024" name="G3 (Bethesda)">
        <title>Genome assembly of Hibiscus sabdariffa L. provides insights into metabolisms of medicinal natural products.</title>
        <authorList>
            <person name="Kim T."/>
        </authorList>
    </citation>
    <scope>NUCLEOTIDE SEQUENCE [LARGE SCALE GENOMIC DNA]</scope>
    <source>
        <strain evidence="2">TK-2024</strain>
        <tissue evidence="2">Old leaves</tissue>
    </source>
</reference>
<evidence type="ECO:0000313" key="3">
    <source>
        <dbReference type="Proteomes" id="UP001472677"/>
    </source>
</evidence>
<protein>
    <submittedName>
        <fullName evidence="2">Uncharacterized protein</fullName>
    </submittedName>
</protein>
<feature type="region of interest" description="Disordered" evidence="1">
    <location>
        <begin position="1"/>
        <end position="69"/>
    </location>
</feature>
<gene>
    <name evidence="2" type="ORF">V6N12_044272</name>
</gene>
<keyword evidence="3" id="KW-1185">Reference proteome</keyword>
<dbReference type="EMBL" id="JBBPBM010000028">
    <property type="protein sequence ID" value="KAK8538135.1"/>
    <property type="molecule type" value="Genomic_DNA"/>
</dbReference>
<feature type="compositionally biased region" description="Polar residues" evidence="1">
    <location>
        <begin position="58"/>
        <end position="69"/>
    </location>
</feature>
<evidence type="ECO:0000256" key="1">
    <source>
        <dbReference type="SAM" id="MobiDB-lite"/>
    </source>
</evidence>
<proteinExistence type="predicted"/>
<sequence length="89" mass="9504">MHDASHMTRQHVVPVEQGSAASLPENNSGAIEDNTSYPLVPEDVQIHESASDSIAPDNVSNHGNFESDNVSNIEVSNGLVRTVVPVVRS</sequence>
<feature type="compositionally biased region" description="Polar residues" evidence="1">
    <location>
        <begin position="24"/>
        <end position="37"/>
    </location>
</feature>
<accession>A0ABR2DGS4</accession>
<comment type="caution">
    <text evidence="2">The sequence shown here is derived from an EMBL/GenBank/DDBJ whole genome shotgun (WGS) entry which is preliminary data.</text>
</comment>
<dbReference type="Proteomes" id="UP001472677">
    <property type="component" value="Unassembled WGS sequence"/>
</dbReference>
<organism evidence="2 3">
    <name type="scientific">Hibiscus sabdariffa</name>
    <name type="common">roselle</name>
    <dbReference type="NCBI Taxonomy" id="183260"/>
    <lineage>
        <taxon>Eukaryota</taxon>
        <taxon>Viridiplantae</taxon>
        <taxon>Streptophyta</taxon>
        <taxon>Embryophyta</taxon>
        <taxon>Tracheophyta</taxon>
        <taxon>Spermatophyta</taxon>
        <taxon>Magnoliopsida</taxon>
        <taxon>eudicotyledons</taxon>
        <taxon>Gunneridae</taxon>
        <taxon>Pentapetalae</taxon>
        <taxon>rosids</taxon>
        <taxon>malvids</taxon>
        <taxon>Malvales</taxon>
        <taxon>Malvaceae</taxon>
        <taxon>Malvoideae</taxon>
        <taxon>Hibiscus</taxon>
    </lineage>
</organism>
<evidence type="ECO:0000313" key="2">
    <source>
        <dbReference type="EMBL" id="KAK8538135.1"/>
    </source>
</evidence>
<name>A0ABR2DGS4_9ROSI</name>